<evidence type="ECO:0000313" key="3">
    <source>
        <dbReference type="Proteomes" id="UP000002534"/>
    </source>
</evidence>
<dbReference type="InterPro" id="IPR050678">
    <property type="entry name" value="DNA_Partitioning_ATPase"/>
</dbReference>
<accession>Q3A3Z2</accession>
<dbReference type="InterPro" id="IPR025669">
    <property type="entry name" value="AAA_dom"/>
</dbReference>
<dbReference type="AlphaFoldDB" id="Q3A3Z2"/>
<evidence type="ECO:0000259" key="1">
    <source>
        <dbReference type="Pfam" id="PF13614"/>
    </source>
</evidence>
<organism evidence="2 3">
    <name type="scientific">Syntrophotalea carbinolica (strain DSM 2380 / NBRC 103641 / GraBd1)</name>
    <name type="common">Pelobacter carbinolicus</name>
    <dbReference type="NCBI Taxonomy" id="338963"/>
    <lineage>
        <taxon>Bacteria</taxon>
        <taxon>Pseudomonadati</taxon>
        <taxon>Thermodesulfobacteriota</taxon>
        <taxon>Desulfuromonadia</taxon>
        <taxon>Desulfuromonadales</taxon>
        <taxon>Syntrophotaleaceae</taxon>
        <taxon>Syntrophotalea</taxon>
    </lineage>
</organism>
<reference evidence="3" key="1">
    <citation type="submission" date="2005-10" db="EMBL/GenBank/DDBJ databases">
        <title>Complete sequence of Pelobacter carbinolicus DSM 2380.</title>
        <authorList>
            <person name="Copeland A."/>
            <person name="Lucas S."/>
            <person name="Lapidus A."/>
            <person name="Barry K."/>
            <person name="Detter J.C."/>
            <person name="Glavina T."/>
            <person name="Hammon N."/>
            <person name="Israni S."/>
            <person name="Pitluck S."/>
            <person name="Chertkov O."/>
            <person name="Schmutz J."/>
            <person name="Larimer F."/>
            <person name="Land M."/>
            <person name="Kyrpides N."/>
            <person name="Ivanova N."/>
            <person name="Richardson P."/>
        </authorList>
    </citation>
    <scope>NUCLEOTIDE SEQUENCE [LARGE SCALE GENOMIC DNA]</scope>
    <source>
        <strain evidence="3">DSM 2380 / NBRC 103641 / GraBd1</strain>
    </source>
</reference>
<dbReference type="KEGG" id="pca:Pcar_1671"/>
<dbReference type="EMBL" id="CP000142">
    <property type="protein sequence ID" value="ABA88915.1"/>
    <property type="molecule type" value="Genomic_DNA"/>
</dbReference>
<sequence>MQEPYVVTVSSEKGGVGKTTLATNLAIYLKALNEEMPVTLFSFDNHFSVDRMFRLGRTMPKGDMLDLLSGKPVDKILELGEYGVQFIPSSRKLDSVANRIDGCDCLAKILAQSGLKGIVIIDTRPTMDIFTQNALFAADRVIIPVKDTPSLENCRNLYDFFEEQGMSKRPLRLLPCLIDSRVHYDGPFKNAYQLLKGYAINRGYKCLEGFIAKSPKVESLNTNPEGKIYPILTHGRGTNVHLQFAHLARQIFIGAKDNTQRRLETIRLECEQRNLSRDNNFLTRRKHVLPDCLICGRPLVHHNAMEPASYFCITSDHQVAGFLDEACFSSLVFRHCYHTQKRINPADPLVDLFRESALRSYFVLRHADDNTAEAAQSLLFYRFDEEGFEISHKSIPLRKHESRFLHKEPSALFRLASPTLFEEETARKDRFLFIRRINSDFPEEILLDESYARLDAAMQYIGSKLPPASSD</sequence>
<protein>
    <submittedName>
        <fullName evidence="2">ParA family protein</fullName>
    </submittedName>
</protein>
<dbReference type="HOGENOM" id="CLU_586310_0_0_7"/>
<dbReference type="Proteomes" id="UP000002534">
    <property type="component" value="Chromosome"/>
</dbReference>
<dbReference type="Gene3D" id="3.40.50.300">
    <property type="entry name" value="P-loop containing nucleotide triphosphate hydrolases"/>
    <property type="match status" value="1"/>
</dbReference>
<reference evidence="2 3" key="2">
    <citation type="journal article" date="2012" name="BMC Genomics">
        <title>The genome of Pelobacter carbinolicus reveals surprising metabolic capabilities and physiological features.</title>
        <authorList>
            <person name="Aklujkar M."/>
            <person name="Haveman S.A."/>
            <person name="Didonato R.Jr."/>
            <person name="Chertkov O."/>
            <person name="Han C.S."/>
            <person name="Land M.L."/>
            <person name="Brown P."/>
            <person name="Lovley D.R."/>
        </authorList>
    </citation>
    <scope>NUCLEOTIDE SEQUENCE [LARGE SCALE GENOMIC DNA]</scope>
    <source>
        <strain evidence="3">DSM 2380 / NBRC 103641 / GraBd1</strain>
    </source>
</reference>
<dbReference type="PANTHER" id="PTHR13696">
    <property type="entry name" value="P-LOOP CONTAINING NUCLEOSIDE TRIPHOSPHATE HYDROLASE"/>
    <property type="match status" value="1"/>
</dbReference>
<dbReference type="RefSeq" id="WP_011341405.1">
    <property type="nucleotide sequence ID" value="NC_007498.2"/>
</dbReference>
<gene>
    <name evidence="2" type="ordered locus">Pcar_1671</name>
</gene>
<dbReference type="eggNOG" id="COG1192">
    <property type="taxonomic scope" value="Bacteria"/>
</dbReference>
<dbReference type="CDD" id="cd02042">
    <property type="entry name" value="ParAB_family"/>
    <property type="match status" value="1"/>
</dbReference>
<name>Q3A3Z2_SYNC1</name>
<feature type="domain" description="AAA" evidence="1">
    <location>
        <begin position="6"/>
        <end position="153"/>
    </location>
</feature>
<evidence type="ECO:0000313" key="2">
    <source>
        <dbReference type="EMBL" id="ABA88915.1"/>
    </source>
</evidence>
<dbReference type="Pfam" id="PF13614">
    <property type="entry name" value="AAA_31"/>
    <property type="match status" value="1"/>
</dbReference>
<dbReference type="InterPro" id="IPR027417">
    <property type="entry name" value="P-loop_NTPase"/>
</dbReference>
<dbReference type="STRING" id="338963.Pcar_1671"/>
<dbReference type="SUPFAM" id="SSF52540">
    <property type="entry name" value="P-loop containing nucleoside triphosphate hydrolases"/>
    <property type="match status" value="1"/>
</dbReference>
<keyword evidence="3" id="KW-1185">Reference proteome</keyword>
<dbReference type="PANTHER" id="PTHR13696:SF52">
    <property type="entry name" value="PARA FAMILY PROTEIN CT_582"/>
    <property type="match status" value="1"/>
</dbReference>
<dbReference type="OrthoDB" id="5390139at2"/>
<proteinExistence type="predicted"/>